<protein>
    <recommendedName>
        <fullName evidence="1">Endonuclease/exonuclease/phosphatase domain-containing protein</fullName>
    </recommendedName>
</protein>
<evidence type="ECO:0000313" key="3">
    <source>
        <dbReference type="Proteomes" id="UP000410492"/>
    </source>
</evidence>
<dbReference type="OrthoDB" id="6756458at2759"/>
<dbReference type="Proteomes" id="UP000410492">
    <property type="component" value="Unassembled WGS sequence"/>
</dbReference>
<name>A0A653D316_CALMS</name>
<dbReference type="EMBL" id="CAACVG010009635">
    <property type="protein sequence ID" value="VEN53735.1"/>
    <property type="molecule type" value="Genomic_DNA"/>
</dbReference>
<dbReference type="AlphaFoldDB" id="A0A653D316"/>
<dbReference type="Pfam" id="PF03372">
    <property type="entry name" value="Exo_endo_phos"/>
    <property type="match status" value="1"/>
</dbReference>
<dbReference type="InterPro" id="IPR036691">
    <property type="entry name" value="Endo/exonu/phosph_ase_sf"/>
</dbReference>
<reference evidence="2 3" key="1">
    <citation type="submission" date="2019-01" db="EMBL/GenBank/DDBJ databases">
        <authorList>
            <person name="Sayadi A."/>
        </authorList>
    </citation>
    <scope>NUCLEOTIDE SEQUENCE [LARGE SCALE GENOMIC DNA]</scope>
</reference>
<gene>
    <name evidence="2" type="ORF">CALMAC_LOCUS13442</name>
</gene>
<dbReference type="Gene3D" id="3.60.10.10">
    <property type="entry name" value="Endonuclease/exonuclease/phosphatase"/>
    <property type="match status" value="1"/>
</dbReference>
<evidence type="ECO:0000259" key="1">
    <source>
        <dbReference type="Pfam" id="PF03372"/>
    </source>
</evidence>
<feature type="domain" description="Endonuclease/exonuclease/phosphatase" evidence="1">
    <location>
        <begin position="5"/>
        <end position="74"/>
    </location>
</feature>
<proteinExistence type="predicted"/>
<sequence>MLRVMQWNARSAVSNKNSLTDFLVKNDIDVALISETWYKPTQAVTFRGYNIVRRDRADGKAGVAILVKKAFSLAKFPYRPILIKIFLYVA</sequence>
<dbReference type="GO" id="GO:0003824">
    <property type="term" value="F:catalytic activity"/>
    <property type="evidence" value="ECO:0007669"/>
    <property type="project" value="InterPro"/>
</dbReference>
<keyword evidence="3" id="KW-1185">Reference proteome</keyword>
<accession>A0A653D316</accession>
<evidence type="ECO:0000313" key="2">
    <source>
        <dbReference type="EMBL" id="VEN53735.1"/>
    </source>
</evidence>
<dbReference type="InterPro" id="IPR005135">
    <property type="entry name" value="Endo/exonuclease/phosphatase"/>
</dbReference>
<organism evidence="2 3">
    <name type="scientific">Callosobruchus maculatus</name>
    <name type="common">Southern cowpea weevil</name>
    <name type="synonym">Pulse bruchid</name>
    <dbReference type="NCBI Taxonomy" id="64391"/>
    <lineage>
        <taxon>Eukaryota</taxon>
        <taxon>Metazoa</taxon>
        <taxon>Ecdysozoa</taxon>
        <taxon>Arthropoda</taxon>
        <taxon>Hexapoda</taxon>
        <taxon>Insecta</taxon>
        <taxon>Pterygota</taxon>
        <taxon>Neoptera</taxon>
        <taxon>Endopterygota</taxon>
        <taxon>Coleoptera</taxon>
        <taxon>Polyphaga</taxon>
        <taxon>Cucujiformia</taxon>
        <taxon>Chrysomeloidea</taxon>
        <taxon>Chrysomelidae</taxon>
        <taxon>Bruchinae</taxon>
        <taxon>Bruchini</taxon>
        <taxon>Callosobruchus</taxon>
    </lineage>
</organism>
<dbReference type="SUPFAM" id="SSF56219">
    <property type="entry name" value="DNase I-like"/>
    <property type="match status" value="1"/>
</dbReference>